<keyword evidence="1" id="KW-0812">Transmembrane</keyword>
<dbReference type="OrthoDB" id="485682at2"/>
<keyword evidence="1" id="KW-0472">Membrane</keyword>
<accession>A0A1Z4LKP4</accession>
<evidence type="ECO:0000313" key="2">
    <source>
        <dbReference type="EMBL" id="BAY81786.1"/>
    </source>
</evidence>
<protein>
    <submittedName>
        <fullName evidence="2">Uncharacterized protein</fullName>
    </submittedName>
</protein>
<dbReference type="AlphaFoldDB" id="A0A1Z4LKP4"/>
<evidence type="ECO:0000256" key="1">
    <source>
        <dbReference type="SAM" id="Phobius"/>
    </source>
</evidence>
<dbReference type="Proteomes" id="UP000218418">
    <property type="component" value="Chromosome"/>
</dbReference>
<dbReference type="EMBL" id="AP018227">
    <property type="protein sequence ID" value="BAY81786.1"/>
    <property type="molecule type" value="Genomic_DNA"/>
</dbReference>
<gene>
    <name evidence="2" type="ORF">NIES267_12630</name>
</gene>
<reference evidence="2 3" key="1">
    <citation type="submission" date="2017-06" db="EMBL/GenBank/DDBJ databases">
        <title>Genome sequencing of cyanobaciteial culture collection at National Institute for Environmental Studies (NIES).</title>
        <authorList>
            <person name="Hirose Y."/>
            <person name="Shimura Y."/>
            <person name="Fujisawa T."/>
            <person name="Nakamura Y."/>
            <person name="Kawachi M."/>
        </authorList>
    </citation>
    <scope>NUCLEOTIDE SEQUENCE [LARGE SCALE GENOMIC DNA]</scope>
    <source>
        <strain evidence="2 3">NIES-267</strain>
    </source>
</reference>
<keyword evidence="3" id="KW-1185">Reference proteome</keyword>
<feature type="transmembrane region" description="Helical" evidence="1">
    <location>
        <begin position="154"/>
        <end position="173"/>
    </location>
</feature>
<organism evidence="2 3">
    <name type="scientific">Calothrix parasitica NIES-267</name>
    <dbReference type="NCBI Taxonomy" id="1973488"/>
    <lineage>
        <taxon>Bacteria</taxon>
        <taxon>Bacillati</taxon>
        <taxon>Cyanobacteriota</taxon>
        <taxon>Cyanophyceae</taxon>
        <taxon>Nostocales</taxon>
        <taxon>Calotrichaceae</taxon>
        <taxon>Calothrix</taxon>
    </lineage>
</organism>
<name>A0A1Z4LKP4_9CYAN</name>
<keyword evidence="1" id="KW-1133">Transmembrane helix</keyword>
<evidence type="ECO:0000313" key="3">
    <source>
        <dbReference type="Proteomes" id="UP000218418"/>
    </source>
</evidence>
<proteinExistence type="predicted"/>
<sequence>MKRKSNKPSKFPNHTLIFLGVLLGFSVLIILVIDSSGNSESLSCIKHEQKHISCQLEKSHWYGLESTPTETFKLTKADILVIGKGDDIKHEKLVLYDNDNRPIDFYEDRQTVLFNDVQSDKEKINQFIIEAEKQQKLKISSYGFIRIAKTSIDIIAMVLSIILIISFIFYINCKFDLNSK</sequence>